<dbReference type="PANTHER" id="PTHR11014:SF98">
    <property type="entry name" value="N-ACETYLDIAMINOPIMELATE DEACETYLASE"/>
    <property type="match status" value="1"/>
</dbReference>
<dbReference type="GO" id="GO:0050118">
    <property type="term" value="F:N-acetyldiaminopimelate deacetylase activity"/>
    <property type="evidence" value="ECO:0007669"/>
    <property type="project" value="TreeGrafter"/>
</dbReference>
<dbReference type="SUPFAM" id="SSF55031">
    <property type="entry name" value="Bacterial exopeptidase dimerisation domain"/>
    <property type="match status" value="1"/>
</dbReference>
<dbReference type="InterPro" id="IPR011650">
    <property type="entry name" value="Peptidase_M20_dimer"/>
</dbReference>
<evidence type="ECO:0000313" key="7">
    <source>
        <dbReference type="EMBL" id="NKZ24736.1"/>
    </source>
</evidence>
<evidence type="ECO:0000256" key="4">
    <source>
        <dbReference type="ARBA" id="ARBA00023154"/>
    </source>
</evidence>
<dbReference type="EMBL" id="JAAXPN010000009">
    <property type="protein sequence ID" value="NKZ24736.1"/>
    <property type="molecule type" value="Genomic_DNA"/>
</dbReference>
<protein>
    <submittedName>
        <fullName evidence="7">N-acetyldiaminopimelate deacetylase</fullName>
    </submittedName>
</protein>
<comment type="cofactor">
    <cofactor evidence="5">
        <name>Mn(2+)</name>
        <dbReference type="ChEBI" id="CHEBI:29035"/>
    </cofactor>
    <text evidence="5">The Mn(2+) ion enhances activity.</text>
</comment>
<evidence type="ECO:0000256" key="1">
    <source>
        <dbReference type="ARBA" id="ARBA00022605"/>
    </source>
</evidence>
<dbReference type="InterPro" id="IPR002933">
    <property type="entry name" value="Peptidase_M20"/>
</dbReference>
<dbReference type="RefSeq" id="WP_168722530.1">
    <property type="nucleotide sequence ID" value="NZ_JAAXPN010000009.1"/>
</dbReference>
<dbReference type="GO" id="GO:0046872">
    <property type="term" value="F:metal ion binding"/>
    <property type="evidence" value="ECO:0007669"/>
    <property type="project" value="UniProtKB-KW"/>
</dbReference>
<dbReference type="CDD" id="cd05670">
    <property type="entry name" value="M20_Acy1_YkuR-like"/>
    <property type="match status" value="1"/>
</dbReference>
<dbReference type="PANTHER" id="PTHR11014">
    <property type="entry name" value="PEPTIDASE M20 FAMILY MEMBER"/>
    <property type="match status" value="1"/>
</dbReference>
<keyword evidence="8" id="KW-1185">Reference proteome</keyword>
<feature type="binding site" evidence="5">
    <location>
        <position position="109"/>
    </location>
    <ligand>
        <name>Mn(2+)</name>
        <dbReference type="ChEBI" id="CHEBI:29035"/>
        <label>2</label>
    </ligand>
</feature>
<feature type="domain" description="Peptidase M20 dimerisation" evidence="6">
    <location>
        <begin position="191"/>
        <end position="283"/>
    </location>
</feature>
<dbReference type="Gene3D" id="3.40.630.10">
    <property type="entry name" value="Zn peptidases"/>
    <property type="match status" value="1"/>
</dbReference>
<evidence type="ECO:0000256" key="2">
    <source>
        <dbReference type="ARBA" id="ARBA00022801"/>
    </source>
</evidence>
<dbReference type="PIRSF" id="PIRSF005962">
    <property type="entry name" value="Pept_M20D_amidohydro"/>
    <property type="match status" value="1"/>
</dbReference>
<feature type="binding site" evidence="5">
    <location>
        <position position="111"/>
    </location>
    <ligand>
        <name>Mn(2+)</name>
        <dbReference type="ChEBI" id="CHEBI:29035"/>
        <label>2</label>
    </ligand>
</feature>
<keyword evidence="3" id="KW-0220">Diaminopimelate biosynthesis</keyword>
<dbReference type="SUPFAM" id="SSF53187">
    <property type="entry name" value="Zn-dependent exopeptidases"/>
    <property type="match status" value="1"/>
</dbReference>
<keyword evidence="5" id="KW-0479">Metal-binding</keyword>
<sequence>MIIDDLQIADCGLTEAQLIDIRRYLHQIPELALQEVQTSATLKVIMHQFKQDHIEIITVPELPTAILVKVHGTNAQRTIGYRTDIDALAVSEDNDLSFKSTNPGKMHACGHDIHMTVALGILSYFANHQPSDNLIFIFQPAEENFAGGMRLYESGILSGANQIDELYALHTNPDLAAGTIGCRNGTLFAGTTEIHAEFTGISGHAAFPHQANDMVVALSQWLVQLQTIVARNVDPIKGGVVTIGNVSAGTANNVIAGSAQAHGTIRALQQPTIDLIKERVTAITRGIEASFDCQIKLTLNQDGYFPVVNAPQITERFINYVSNNPAINYVETQPAMTGEDFGYLVAKIPGMMFWLGVDSPAALHSSKYLANEAAIMAAVKTMIGFIESRMKEED</sequence>
<name>A0A7X6N2S8_9LACO</name>
<dbReference type="Gene3D" id="3.30.70.360">
    <property type="match status" value="1"/>
</dbReference>
<dbReference type="Proteomes" id="UP000549765">
    <property type="component" value="Unassembled WGS sequence"/>
</dbReference>
<feature type="binding site" evidence="5">
    <location>
        <position position="364"/>
    </location>
    <ligand>
        <name>Mn(2+)</name>
        <dbReference type="ChEBI" id="CHEBI:29035"/>
        <label>2</label>
    </ligand>
</feature>
<dbReference type="Pfam" id="PF01546">
    <property type="entry name" value="Peptidase_M20"/>
    <property type="match status" value="1"/>
</dbReference>
<dbReference type="GO" id="GO:0019877">
    <property type="term" value="P:diaminopimelate biosynthetic process"/>
    <property type="evidence" value="ECO:0007669"/>
    <property type="project" value="UniProtKB-KW"/>
</dbReference>
<evidence type="ECO:0000259" key="6">
    <source>
        <dbReference type="Pfam" id="PF07687"/>
    </source>
</evidence>
<feature type="binding site" evidence="5">
    <location>
        <position position="170"/>
    </location>
    <ligand>
        <name>Mn(2+)</name>
        <dbReference type="ChEBI" id="CHEBI:29035"/>
        <label>2</label>
    </ligand>
</feature>
<feature type="binding site" evidence="5">
    <location>
        <position position="143"/>
    </location>
    <ligand>
        <name>Mn(2+)</name>
        <dbReference type="ChEBI" id="CHEBI:29035"/>
        <label>2</label>
    </ligand>
</feature>
<keyword evidence="2" id="KW-0378">Hydrolase</keyword>
<reference evidence="7 8" key="1">
    <citation type="submission" date="2020-04" db="EMBL/GenBank/DDBJ databases">
        <title>MicrobeNet Type strains.</title>
        <authorList>
            <person name="Nicholson A.C."/>
        </authorList>
    </citation>
    <scope>NUCLEOTIDE SEQUENCE [LARGE SCALE GENOMIC DNA]</scope>
    <source>
        <strain evidence="7 8">CCUG 61472</strain>
    </source>
</reference>
<keyword evidence="4" id="KW-0457">Lysine biosynthesis</keyword>
<dbReference type="InterPro" id="IPR017439">
    <property type="entry name" value="Amidohydrolase"/>
</dbReference>
<dbReference type="InterPro" id="IPR036264">
    <property type="entry name" value="Bact_exopeptidase_dim_dom"/>
</dbReference>
<organism evidence="7 8">
    <name type="scientific">Periweissella fabalis</name>
    <dbReference type="NCBI Taxonomy" id="1070421"/>
    <lineage>
        <taxon>Bacteria</taxon>
        <taxon>Bacillati</taxon>
        <taxon>Bacillota</taxon>
        <taxon>Bacilli</taxon>
        <taxon>Lactobacillales</taxon>
        <taxon>Lactobacillaceae</taxon>
        <taxon>Periweissella</taxon>
    </lineage>
</organism>
<dbReference type="GO" id="GO:0009085">
    <property type="term" value="P:lysine biosynthetic process"/>
    <property type="evidence" value="ECO:0007669"/>
    <property type="project" value="UniProtKB-KW"/>
</dbReference>
<evidence type="ECO:0000256" key="5">
    <source>
        <dbReference type="PIRSR" id="PIRSR005962-1"/>
    </source>
</evidence>
<keyword evidence="1" id="KW-0028">Amino-acid biosynthesis</keyword>
<dbReference type="AlphaFoldDB" id="A0A7X6N2S8"/>
<keyword evidence="5" id="KW-0464">Manganese</keyword>
<comment type="caution">
    <text evidence="7">The sequence shown here is derived from an EMBL/GenBank/DDBJ whole genome shotgun (WGS) entry which is preliminary data.</text>
</comment>
<evidence type="ECO:0000256" key="3">
    <source>
        <dbReference type="ARBA" id="ARBA00022915"/>
    </source>
</evidence>
<evidence type="ECO:0000313" key="8">
    <source>
        <dbReference type="Proteomes" id="UP000549765"/>
    </source>
</evidence>
<dbReference type="Pfam" id="PF07687">
    <property type="entry name" value="M20_dimer"/>
    <property type="match status" value="1"/>
</dbReference>
<dbReference type="FunFam" id="3.30.70.360:FF:000001">
    <property type="entry name" value="N-acetyldiaminopimelate deacetylase"/>
    <property type="match status" value="1"/>
</dbReference>
<gene>
    <name evidence="7" type="ORF">HF964_08010</name>
</gene>
<dbReference type="NCBIfam" id="TIGR01891">
    <property type="entry name" value="amidohydrolases"/>
    <property type="match status" value="1"/>
</dbReference>
<accession>A0A7X6N2S8</accession>
<proteinExistence type="predicted"/>